<accession>A0A9P7V0D1</accession>
<name>A0A9P7V0D1_9AGAR</name>
<proteinExistence type="predicted"/>
<dbReference type="AlphaFoldDB" id="A0A9P7V0D1"/>
<dbReference type="Gene3D" id="3.40.50.1820">
    <property type="entry name" value="alpha/beta hydrolase"/>
    <property type="match status" value="1"/>
</dbReference>
<gene>
    <name evidence="2" type="ORF">E1B28_005325</name>
</gene>
<dbReference type="EMBL" id="CM032182">
    <property type="protein sequence ID" value="KAG7098020.1"/>
    <property type="molecule type" value="Genomic_DNA"/>
</dbReference>
<dbReference type="GeneID" id="66074401"/>
<organism evidence="2 3">
    <name type="scientific">Marasmius oreades</name>
    <name type="common">fairy-ring Marasmius</name>
    <dbReference type="NCBI Taxonomy" id="181124"/>
    <lineage>
        <taxon>Eukaryota</taxon>
        <taxon>Fungi</taxon>
        <taxon>Dikarya</taxon>
        <taxon>Basidiomycota</taxon>
        <taxon>Agaricomycotina</taxon>
        <taxon>Agaricomycetes</taxon>
        <taxon>Agaricomycetidae</taxon>
        <taxon>Agaricales</taxon>
        <taxon>Marasmiineae</taxon>
        <taxon>Marasmiaceae</taxon>
        <taxon>Marasmius</taxon>
    </lineage>
</organism>
<dbReference type="RefSeq" id="XP_043014490.1">
    <property type="nucleotide sequence ID" value="XM_043149882.1"/>
</dbReference>
<evidence type="ECO:0000313" key="2">
    <source>
        <dbReference type="EMBL" id="KAG7098020.1"/>
    </source>
</evidence>
<dbReference type="InterPro" id="IPR002925">
    <property type="entry name" value="Dienelactn_hydro"/>
</dbReference>
<evidence type="ECO:0000313" key="3">
    <source>
        <dbReference type="Proteomes" id="UP001049176"/>
    </source>
</evidence>
<dbReference type="PANTHER" id="PTHR17630:SF44">
    <property type="entry name" value="PROTEIN AIM2"/>
    <property type="match status" value="1"/>
</dbReference>
<protein>
    <recommendedName>
        <fullName evidence="1">Dienelactone hydrolase domain-containing protein</fullName>
    </recommendedName>
</protein>
<sequence>MSCPDCFKGSILADQPVGNFTSIEGAYLSPSPPDADETSKSRTIILLTDVFGLPLNNPKVIADSLAKRLRCDVWVPDQFAGQPLFPTEKMKHQLPEQPGEPFSYFWFAIALLPHMFKIIKNRPAVVDGRVKKFMEKLKAEKPHYKQIGAVGYCLGGSTCLRLGGTNFVHSVAICHPAQFSDEALKAVKVPCSWVCAEEDFTFNKSKRMKAEAEFASRKPPFQYEFKEYKGTTHGFACRPNFEYPEIKEAFEGAMNQIVGWFEKTLIVQSGSEVAVSGSAHQ</sequence>
<dbReference type="InterPro" id="IPR029058">
    <property type="entry name" value="AB_hydrolase_fold"/>
</dbReference>
<dbReference type="PANTHER" id="PTHR17630">
    <property type="entry name" value="DIENELACTONE HYDROLASE"/>
    <property type="match status" value="1"/>
</dbReference>
<dbReference type="Pfam" id="PF01738">
    <property type="entry name" value="DLH"/>
    <property type="match status" value="1"/>
</dbReference>
<dbReference type="GO" id="GO:0016787">
    <property type="term" value="F:hydrolase activity"/>
    <property type="evidence" value="ECO:0007669"/>
    <property type="project" value="InterPro"/>
</dbReference>
<feature type="domain" description="Dienelactone hydrolase" evidence="1">
    <location>
        <begin position="39"/>
        <end position="264"/>
    </location>
</feature>
<comment type="caution">
    <text evidence="2">The sequence shown here is derived from an EMBL/GenBank/DDBJ whole genome shotgun (WGS) entry which is preliminary data.</text>
</comment>
<dbReference type="SUPFAM" id="SSF53474">
    <property type="entry name" value="alpha/beta-Hydrolases"/>
    <property type="match status" value="1"/>
</dbReference>
<dbReference type="OrthoDB" id="10019231at2759"/>
<reference evidence="2" key="1">
    <citation type="journal article" date="2021" name="Genome Biol. Evol.">
        <title>The assembled and annotated genome of the fairy-ring fungus Marasmius oreades.</title>
        <authorList>
            <person name="Hiltunen M."/>
            <person name="Ament-Velasquez S.L."/>
            <person name="Johannesson H."/>
        </authorList>
    </citation>
    <scope>NUCLEOTIDE SEQUENCE</scope>
    <source>
        <strain evidence="2">03SP1</strain>
    </source>
</reference>
<evidence type="ECO:0000259" key="1">
    <source>
        <dbReference type="Pfam" id="PF01738"/>
    </source>
</evidence>
<dbReference type="Proteomes" id="UP001049176">
    <property type="component" value="Chromosome 2"/>
</dbReference>
<dbReference type="KEGG" id="more:E1B28_005325"/>
<keyword evidence="3" id="KW-1185">Reference proteome</keyword>